<gene>
    <name evidence="2" type="ORF">C9994_16370</name>
</gene>
<name>A0A2T4DAU9_9BACT</name>
<evidence type="ECO:0000313" key="3">
    <source>
        <dbReference type="Proteomes" id="UP000240608"/>
    </source>
</evidence>
<protein>
    <recommendedName>
        <fullName evidence="4">TonB-dependent receptor</fullName>
    </recommendedName>
</protein>
<dbReference type="AlphaFoldDB" id="A0A2T4DAU9"/>
<feature type="chain" id="PRO_5015492721" description="TonB-dependent receptor" evidence="1">
    <location>
        <begin position="24"/>
        <end position="114"/>
    </location>
</feature>
<proteinExistence type="predicted"/>
<dbReference type="Pfam" id="PF13620">
    <property type="entry name" value="CarboxypepD_reg"/>
    <property type="match status" value="1"/>
</dbReference>
<keyword evidence="1" id="KW-0732">Signal</keyword>
<evidence type="ECO:0000256" key="1">
    <source>
        <dbReference type="SAM" id="SignalP"/>
    </source>
</evidence>
<evidence type="ECO:0008006" key="4">
    <source>
        <dbReference type="Google" id="ProtNLM"/>
    </source>
</evidence>
<organism evidence="2 3">
    <name type="scientific">Marivirga lumbricoides</name>
    <dbReference type="NCBI Taxonomy" id="1046115"/>
    <lineage>
        <taxon>Bacteria</taxon>
        <taxon>Pseudomonadati</taxon>
        <taxon>Bacteroidota</taxon>
        <taxon>Cytophagia</taxon>
        <taxon>Cytophagales</taxon>
        <taxon>Marivirgaceae</taxon>
        <taxon>Marivirga</taxon>
    </lineage>
</organism>
<dbReference type="EMBL" id="PYVU01000505">
    <property type="protein sequence ID" value="PTB90971.1"/>
    <property type="molecule type" value="Genomic_DNA"/>
</dbReference>
<comment type="caution">
    <text evidence="2">The sequence shown here is derived from an EMBL/GenBank/DDBJ whole genome shotgun (WGS) entry which is preliminary data.</text>
</comment>
<reference evidence="2 3" key="1">
    <citation type="submission" date="2018-03" db="EMBL/GenBank/DDBJ databases">
        <title>Cross-interface Injection: A General Nanoliter Liquid Handling Method Applied to Single Cells Genome Amplification Automated Nanoliter Liquid Handling Applied to Single Cell Multiple Displacement Amplification.</title>
        <authorList>
            <person name="Yun J."/>
            <person name="Xu P."/>
            <person name="Xu J."/>
            <person name="Dai X."/>
            <person name="Wang Y."/>
            <person name="Zheng X."/>
            <person name="Cao C."/>
            <person name="Yi Q."/>
            <person name="Zhu Y."/>
            <person name="Wang L."/>
            <person name="Dong Z."/>
            <person name="Huang Y."/>
            <person name="Huang L."/>
            <person name="Du W."/>
        </authorList>
    </citation>
    <scope>NUCLEOTIDE SEQUENCE [LARGE SCALE GENOMIC DNA]</scope>
    <source>
        <strain evidence="2 3">Z-D1-2</strain>
    </source>
</reference>
<feature type="signal peptide" evidence="1">
    <location>
        <begin position="1"/>
        <end position="23"/>
    </location>
</feature>
<accession>A0A2T4DAU9</accession>
<dbReference type="InterPro" id="IPR008969">
    <property type="entry name" value="CarboxyPept-like_regulatory"/>
</dbReference>
<dbReference type="Proteomes" id="UP000240608">
    <property type="component" value="Unassembled WGS sequence"/>
</dbReference>
<feature type="non-terminal residue" evidence="2">
    <location>
        <position position="114"/>
    </location>
</feature>
<dbReference type="Gene3D" id="2.60.40.1120">
    <property type="entry name" value="Carboxypeptidase-like, regulatory domain"/>
    <property type="match status" value="1"/>
</dbReference>
<dbReference type="SUPFAM" id="SSF49464">
    <property type="entry name" value="Carboxypeptidase regulatory domain-like"/>
    <property type="match status" value="1"/>
</dbReference>
<sequence>MKFKKLLFIGPLLLISASSYVQIQVKGRVFNSEGSALPGVTVSLNQEQLVEGAITDRDGQFEIAVDGTGNYQLELRSVGFQTYTRQLSLLEKKVYKLDDIKLQDDKVELQMVEI</sequence>
<evidence type="ECO:0000313" key="2">
    <source>
        <dbReference type="EMBL" id="PTB90971.1"/>
    </source>
</evidence>